<keyword evidence="3" id="KW-1185">Reference proteome</keyword>
<protein>
    <submittedName>
        <fullName evidence="2">Uncharacterized protein</fullName>
    </submittedName>
</protein>
<dbReference type="EMBL" id="VIWU01000001">
    <property type="protein sequence ID" value="TWF74690.1"/>
    <property type="molecule type" value="Genomic_DNA"/>
</dbReference>
<organism evidence="2 3">
    <name type="scientific">Pseudonocardia hierapolitana</name>
    <dbReference type="NCBI Taxonomy" id="1128676"/>
    <lineage>
        <taxon>Bacteria</taxon>
        <taxon>Bacillati</taxon>
        <taxon>Actinomycetota</taxon>
        <taxon>Actinomycetes</taxon>
        <taxon>Pseudonocardiales</taxon>
        <taxon>Pseudonocardiaceae</taxon>
        <taxon>Pseudonocardia</taxon>
    </lineage>
</organism>
<evidence type="ECO:0000256" key="1">
    <source>
        <dbReference type="SAM" id="MobiDB-lite"/>
    </source>
</evidence>
<gene>
    <name evidence="2" type="ORF">FHX44_11571</name>
</gene>
<name>A0A561SII0_9PSEU</name>
<accession>A0A561SII0</accession>
<proteinExistence type="predicted"/>
<evidence type="ECO:0000313" key="2">
    <source>
        <dbReference type="EMBL" id="TWF74690.1"/>
    </source>
</evidence>
<dbReference type="Proteomes" id="UP000321261">
    <property type="component" value="Unassembled WGS sequence"/>
</dbReference>
<feature type="compositionally biased region" description="Basic and acidic residues" evidence="1">
    <location>
        <begin position="1"/>
        <end position="12"/>
    </location>
</feature>
<feature type="region of interest" description="Disordered" evidence="1">
    <location>
        <begin position="1"/>
        <end position="20"/>
    </location>
</feature>
<reference evidence="2 3" key="1">
    <citation type="submission" date="2019-06" db="EMBL/GenBank/DDBJ databases">
        <title>Sequencing the genomes of 1000 actinobacteria strains.</title>
        <authorList>
            <person name="Klenk H.-P."/>
        </authorList>
    </citation>
    <scope>NUCLEOTIDE SEQUENCE [LARGE SCALE GENOMIC DNA]</scope>
    <source>
        <strain evidence="2 3">DSM 45671</strain>
    </source>
</reference>
<sequence length="62" mass="6580">MADRRESARPDRQTGVNEQTQPATPIFALVLVVLASAASPIGDPVRATWDTFTPWAATSIGA</sequence>
<evidence type="ECO:0000313" key="3">
    <source>
        <dbReference type="Proteomes" id="UP000321261"/>
    </source>
</evidence>
<comment type="caution">
    <text evidence="2">The sequence shown here is derived from an EMBL/GenBank/DDBJ whole genome shotgun (WGS) entry which is preliminary data.</text>
</comment>
<dbReference type="AlphaFoldDB" id="A0A561SII0"/>